<proteinExistence type="predicted"/>
<evidence type="ECO:0000259" key="6">
    <source>
        <dbReference type="PROSITE" id="PS50110"/>
    </source>
</evidence>
<reference evidence="7" key="1">
    <citation type="submission" date="2020-10" db="EMBL/GenBank/DDBJ databases">
        <authorList>
            <person name="Gilroy R."/>
        </authorList>
    </citation>
    <scope>NUCLEOTIDE SEQUENCE</scope>
    <source>
        <strain evidence="7">ChiW13-3771</strain>
    </source>
</reference>
<accession>A0A9D1ECI5</accession>
<evidence type="ECO:0000256" key="3">
    <source>
        <dbReference type="ARBA" id="ARBA00023012"/>
    </source>
</evidence>
<evidence type="ECO:0000313" key="7">
    <source>
        <dbReference type="EMBL" id="HIR87829.1"/>
    </source>
</evidence>
<sequence>MILIAICDDNKNVREDLRKLLIQYSFERKEDFKIFLFASSQEFCETLVEVEYQIVFLDVVMKGKDGIEVGKELRVRYPSSVTQLIYISAYSKYVTELFQNQPFYFLRKPLEKEWLEM</sequence>
<dbReference type="InterPro" id="IPR011006">
    <property type="entry name" value="CheY-like_superfamily"/>
</dbReference>
<gene>
    <name evidence="7" type="ORF">IAC96_02660</name>
</gene>
<feature type="domain" description="Response regulatory" evidence="6">
    <location>
        <begin position="3"/>
        <end position="117"/>
    </location>
</feature>
<dbReference type="PANTHER" id="PTHR44591">
    <property type="entry name" value="STRESS RESPONSE REGULATOR PROTEIN 1"/>
    <property type="match status" value="1"/>
</dbReference>
<dbReference type="AlphaFoldDB" id="A0A9D1ECI5"/>
<dbReference type="Pfam" id="PF00072">
    <property type="entry name" value="Response_reg"/>
    <property type="match status" value="1"/>
</dbReference>
<reference evidence="7" key="2">
    <citation type="journal article" date="2021" name="PeerJ">
        <title>Extensive microbial diversity within the chicken gut microbiome revealed by metagenomics and culture.</title>
        <authorList>
            <person name="Gilroy R."/>
            <person name="Ravi A."/>
            <person name="Getino M."/>
            <person name="Pursley I."/>
            <person name="Horton D.L."/>
            <person name="Alikhan N.F."/>
            <person name="Baker D."/>
            <person name="Gharbi K."/>
            <person name="Hall N."/>
            <person name="Watson M."/>
            <person name="Adriaenssens E.M."/>
            <person name="Foster-Nyarko E."/>
            <person name="Jarju S."/>
            <person name="Secka A."/>
            <person name="Antonio M."/>
            <person name="Oren A."/>
            <person name="Chaudhuri R.R."/>
            <person name="La Ragione R."/>
            <person name="Hildebrand F."/>
            <person name="Pallen M.J."/>
        </authorList>
    </citation>
    <scope>NUCLEOTIDE SEQUENCE</scope>
    <source>
        <strain evidence="7">ChiW13-3771</strain>
    </source>
</reference>
<dbReference type="SMART" id="SM00448">
    <property type="entry name" value="REC"/>
    <property type="match status" value="1"/>
</dbReference>
<evidence type="ECO:0000256" key="4">
    <source>
        <dbReference type="ARBA" id="ARBA00024867"/>
    </source>
</evidence>
<dbReference type="SUPFAM" id="SSF52172">
    <property type="entry name" value="CheY-like"/>
    <property type="match status" value="1"/>
</dbReference>
<dbReference type="GO" id="GO:0000160">
    <property type="term" value="P:phosphorelay signal transduction system"/>
    <property type="evidence" value="ECO:0007669"/>
    <property type="project" value="UniProtKB-KW"/>
</dbReference>
<dbReference type="EMBL" id="DVHN01000032">
    <property type="protein sequence ID" value="HIR87829.1"/>
    <property type="molecule type" value="Genomic_DNA"/>
</dbReference>
<dbReference type="PANTHER" id="PTHR44591:SF14">
    <property type="entry name" value="PROTEIN PILG"/>
    <property type="match status" value="1"/>
</dbReference>
<evidence type="ECO:0000256" key="2">
    <source>
        <dbReference type="ARBA" id="ARBA00022553"/>
    </source>
</evidence>
<protein>
    <recommendedName>
        <fullName evidence="1">Stage 0 sporulation protein A homolog</fullName>
    </recommendedName>
</protein>
<dbReference type="InterPro" id="IPR001789">
    <property type="entry name" value="Sig_transdc_resp-reg_receiver"/>
</dbReference>
<dbReference type="InterPro" id="IPR050595">
    <property type="entry name" value="Bact_response_regulator"/>
</dbReference>
<keyword evidence="3" id="KW-0902">Two-component regulatory system</keyword>
<evidence type="ECO:0000313" key="8">
    <source>
        <dbReference type="Proteomes" id="UP000824201"/>
    </source>
</evidence>
<keyword evidence="2 5" id="KW-0597">Phosphoprotein</keyword>
<feature type="modified residue" description="4-aspartylphosphate" evidence="5">
    <location>
        <position position="58"/>
    </location>
</feature>
<dbReference type="PROSITE" id="PS50110">
    <property type="entry name" value="RESPONSE_REGULATORY"/>
    <property type="match status" value="1"/>
</dbReference>
<dbReference type="CDD" id="cd00156">
    <property type="entry name" value="REC"/>
    <property type="match status" value="1"/>
</dbReference>
<evidence type="ECO:0000256" key="5">
    <source>
        <dbReference type="PROSITE-ProRule" id="PRU00169"/>
    </source>
</evidence>
<organism evidence="7 8">
    <name type="scientific">Candidatus Fimimorpha faecalis</name>
    <dbReference type="NCBI Taxonomy" id="2840824"/>
    <lineage>
        <taxon>Bacteria</taxon>
        <taxon>Bacillati</taxon>
        <taxon>Bacillota</taxon>
        <taxon>Clostridia</taxon>
        <taxon>Eubacteriales</taxon>
        <taxon>Candidatus Fimimorpha</taxon>
    </lineage>
</organism>
<evidence type="ECO:0000256" key="1">
    <source>
        <dbReference type="ARBA" id="ARBA00018672"/>
    </source>
</evidence>
<comment type="caution">
    <text evidence="7">The sequence shown here is derived from an EMBL/GenBank/DDBJ whole genome shotgun (WGS) entry which is preliminary data.</text>
</comment>
<comment type="function">
    <text evidence="4">May play the central regulatory role in sporulation. It may be an element of the effector pathway responsible for the activation of sporulation genes in response to nutritional stress. Spo0A may act in concert with spo0H (a sigma factor) to control the expression of some genes that are critical to the sporulation process.</text>
</comment>
<name>A0A9D1ECI5_9FIRM</name>
<dbReference type="Proteomes" id="UP000824201">
    <property type="component" value="Unassembled WGS sequence"/>
</dbReference>
<dbReference type="Gene3D" id="3.40.50.2300">
    <property type="match status" value="1"/>
</dbReference>